<gene>
    <name evidence="2" type="ORF">S03H2_71078</name>
</gene>
<keyword evidence="1" id="KW-0812">Transmembrane</keyword>
<keyword evidence="1" id="KW-0472">Membrane</keyword>
<reference evidence="2" key="1">
    <citation type="journal article" date="2014" name="Front. Microbiol.">
        <title>High frequency of phylogenetically diverse reductive dehalogenase-homologous genes in deep subseafloor sedimentary metagenomes.</title>
        <authorList>
            <person name="Kawai M."/>
            <person name="Futagami T."/>
            <person name="Toyoda A."/>
            <person name="Takaki Y."/>
            <person name="Nishi S."/>
            <person name="Hori S."/>
            <person name="Arai W."/>
            <person name="Tsubouchi T."/>
            <person name="Morono Y."/>
            <person name="Uchiyama I."/>
            <person name="Ito T."/>
            <person name="Fujiyama A."/>
            <person name="Inagaki F."/>
            <person name="Takami H."/>
        </authorList>
    </citation>
    <scope>NUCLEOTIDE SEQUENCE</scope>
    <source>
        <strain evidence="2">Expedition CK06-06</strain>
    </source>
</reference>
<comment type="caution">
    <text evidence="2">The sequence shown here is derived from an EMBL/GenBank/DDBJ whole genome shotgun (WGS) entry which is preliminary data.</text>
</comment>
<feature type="transmembrane region" description="Helical" evidence="1">
    <location>
        <begin position="9"/>
        <end position="29"/>
    </location>
</feature>
<protein>
    <submittedName>
        <fullName evidence="2">Uncharacterized protein</fullName>
    </submittedName>
</protein>
<dbReference type="AlphaFoldDB" id="X1JWZ7"/>
<proteinExistence type="predicted"/>
<evidence type="ECO:0000313" key="2">
    <source>
        <dbReference type="EMBL" id="GAH99261.1"/>
    </source>
</evidence>
<evidence type="ECO:0000256" key="1">
    <source>
        <dbReference type="SAM" id="Phobius"/>
    </source>
</evidence>
<feature type="non-terminal residue" evidence="2">
    <location>
        <position position="55"/>
    </location>
</feature>
<keyword evidence="1" id="KW-1133">Transmembrane helix</keyword>
<organism evidence="2">
    <name type="scientific">marine sediment metagenome</name>
    <dbReference type="NCBI Taxonomy" id="412755"/>
    <lineage>
        <taxon>unclassified sequences</taxon>
        <taxon>metagenomes</taxon>
        <taxon>ecological metagenomes</taxon>
    </lineage>
</organism>
<name>X1JWZ7_9ZZZZ</name>
<dbReference type="EMBL" id="BARU01047432">
    <property type="protein sequence ID" value="GAH99261.1"/>
    <property type="molecule type" value="Genomic_DNA"/>
</dbReference>
<sequence>MKIKENKTLVFFIGNVLMLLFLGFIFQSISEGVPQEPRLLGLPFSYSYVACGLFI</sequence>
<accession>X1JWZ7</accession>